<evidence type="ECO:0000313" key="2">
    <source>
        <dbReference type="EMBL" id="EGO29896.1"/>
    </source>
</evidence>
<name>F8NH39_SERL9</name>
<dbReference type="AlphaFoldDB" id="F8NH39"/>
<evidence type="ECO:0000256" key="1">
    <source>
        <dbReference type="SAM" id="Phobius"/>
    </source>
</evidence>
<keyword evidence="1" id="KW-0472">Membrane</keyword>
<proteinExistence type="predicted"/>
<organism>
    <name type="scientific">Serpula lacrymans var. lacrymans (strain S7.9)</name>
    <name type="common">Dry rot fungus</name>
    <dbReference type="NCBI Taxonomy" id="578457"/>
    <lineage>
        <taxon>Eukaryota</taxon>
        <taxon>Fungi</taxon>
        <taxon>Dikarya</taxon>
        <taxon>Basidiomycota</taxon>
        <taxon>Agaricomycotina</taxon>
        <taxon>Agaricomycetes</taxon>
        <taxon>Agaricomycetidae</taxon>
        <taxon>Boletales</taxon>
        <taxon>Coniophorineae</taxon>
        <taxon>Serpulaceae</taxon>
        <taxon>Serpula</taxon>
    </lineage>
</organism>
<sequence length="66" mass="7576">MYTQSQPTVTLRLHAPLFTYTWTIMVLLCRRRARPKIPVTFMEISTMNKGQIILYAGTRGLSSTLT</sequence>
<protein>
    <submittedName>
        <fullName evidence="2">Uncharacterized protein</fullName>
    </submittedName>
</protein>
<dbReference type="GeneID" id="18817686"/>
<gene>
    <name evidence="2" type="ORF">SERLADRAFT_458247</name>
</gene>
<feature type="transmembrane region" description="Helical" evidence="1">
    <location>
        <begin position="12"/>
        <end position="29"/>
    </location>
</feature>
<dbReference type="HOGENOM" id="CLU_2832743_0_0_1"/>
<keyword evidence="1" id="KW-0812">Transmembrane</keyword>
<reference evidence="2" key="1">
    <citation type="submission" date="2011-04" db="EMBL/GenBank/DDBJ databases">
        <title>Evolution of plant cell wall degrading machinery underlies the functional diversity of forest fungi.</title>
        <authorList>
            <consortium name="US DOE Joint Genome Institute (JGI-PGF)"/>
            <person name="Eastwood D.C."/>
            <person name="Floudas D."/>
            <person name="Binder M."/>
            <person name="Majcherczyk A."/>
            <person name="Schneider P."/>
            <person name="Aerts A."/>
            <person name="Asiegbu F.O."/>
            <person name="Baker S.E."/>
            <person name="Barry K."/>
            <person name="Bendiksby M."/>
            <person name="Blumentritt M."/>
            <person name="Coutinho P.M."/>
            <person name="Cullen D."/>
            <person name="Cullen D."/>
            <person name="Gathman A."/>
            <person name="Goodell B."/>
            <person name="Henrissat B."/>
            <person name="Ihrmark K."/>
            <person name="Kauserud H."/>
            <person name="Kohler A."/>
            <person name="LaButti K."/>
            <person name="Lapidus A."/>
            <person name="Lavin J.L."/>
            <person name="Lee Y.-H."/>
            <person name="Lindquist E."/>
            <person name="Lilly W."/>
            <person name="Lucas S."/>
            <person name="Morin E."/>
            <person name="Murat C."/>
            <person name="Oguiza J.A."/>
            <person name="Park J."/>
            <person name="Pisabarro A.G."/>
            <person name="Riley R."/>
            <person name="Rosling A."/>
            <person name="Salamov A."/>
            <person name="Schmidt O."/>
            <person name="Schmutz J."/>
            <person name="Skrede I."/>
            <person name="Stenlid J."/>
            <person name="Wiebenga A."/>
            <person name="Xie X."/>
            <person name="Kues U."/>
            <person name="Hibbett D.S."/>
            <person name="Hoffmeister D."/>
            <person name="Hogberg N."/>
            <person name="Martin F."/>
            <person name="Grigoriev I.V."/>
            <person name="Watkinson S.C."/>
        </authorList>
    </citation>
    <scope>NUCLEOTIDE SEQUENCE</scope>
    <source>
        <strain evidence="2">S7.9</strain>
    </source>
</reference>
<dbReference type="KEGG" id="sla:SERLADRAFT_458247"/>
<accession>F8NH39</accession>
<dbReference type="Proteomes" id="UP000008064">
    <property type="component" value="Unassembled WGS sequence"/>
</dbReference>
<keyword evidence="1" id="KW-1133">Transmembrane helix</keyword>
<dbReference type="RefSeq" id="XP_007314138.1">
    <property type="nucleotide sequence ID" value="XM_007314076.1"/>
</dbReference>
<dbReference type="EMBL" id="GL945429">
    <property type="protein sequence ID" value="EGO29896.1"/>
    <property type="molecule type" value="Genomic_DNA"/>
</dbReference>